<sequence length="49" mass="5904">MNENYLAGRAEVAYRRTQIRQQFTEARLRRDLRRRRRGPIAIEGSDRLS</sequence>
<dbReference type="Proteomes" id="UP001501495">
    <property type="component" value="Unassembled WGS sequence"/>
</dbReference>
<name>A0ABP7XM47_9ACTN</name>
<protein>
    <submittedName>
        <fullName evidence="1">Uncharacterized protein</fullName>
    </submittedName>
</protein>
<proteinExistence type="predicted"/>
<evidence type="ECO:0000313" key="1">
    <source>
        <dbReference type="EMBL" id="GAA4121132.1"/>
    </source>
</evidence>
<accession>A0ABP7XM47</accession>
<organism evidence="1 2">
    <name type="scientific">Nocardioides fonticola</name>
    <dbReference type="NCBI Taxonomy" id="450363"/>
    <lineage>
        <taxon>Bacteria</taxon>
        <taxon>Bacillati</taxon>
        <taxon>Actinomycetota</taxon>
        <taxon>Actinomycetes</taxon>
        <taxon>Propionibacteriales</taxon>
        <taxon>Nocardioidaceae</taxon>
        <taxon>Nocardioides</taxon>
    </lineage>
</organism>
<reference evidence="2" key="1">
    <citation type="journal article" date="2019" name="Int. J. Syst. Evol. Microbiol.">
        <title>The Global Catalogue of Microorganisms (GCM) 10K type strain sequencing project: providing services to taxonomists for standard genome sequencing and annotation.</title>
        <authorList>
            <consortium name="The Broad Institute Genomics Platform"/>
            <consortium name="The Broad Institute Genome Sequencing Center for Infectious Disease"/>
            <person name="Wu L."/>
            <person name="Ma J."/>
        </authorList>
    </citation>
    <scope>NUCLEOTIDE SEQUENCE [LARGE SCALE GENOMIC DNA]</scope>
    <source>
        <strain evidence="2">JCM 16703</strain>
    </source>
</reference>
<dbReference type="EMBL" id="BAAAZH010000017">
    <property type="protein sequence ID" value="GAA4121132.1"/>
    <property type="molecule type" value="Genomic_DNA"/>
</dbReference>
<comment type="caution">
    <text evidence="1">The sequence shown here is derived from an EMBL/GenBank/DDBJ whole genome shotgun (WGS) entry which is preliminary data.</text>
</comment>
<evidence type="ECO:0000313" key="2">
    <source>
        <dbReference type="Proteomes" id="UP001501495"/>
    </source>
</evidence>
<keyword evidence="2" id="KW-1185">Reference proteome</keyword>
<dbReference type="RefSeq" id="WP_344733815.1">
    <property type="nucleotide sequence ID" value="NZ_BAAAZH010000017.1"/>
</dbReference>
<gene>
    <name evidence="1" type="ORF">GCM10022215_25710</name>
</gene>